<dbReference type="STRING" id="1678637.AC230_15550"/>
<dbReference type="PANTHER" id="PTHR42998">
    <property type="entry name" value="TYPE I RESTRICTION ENZYME HINDVIIP M PROTEIN-RELATED"/>
    <property type="match status" value="1"/>
</dbReference>
<accession>A0A0K9XEE1</accession>
<feature type="domain" description="DNA methylase adenine-specific" evidence="1">
    <location>
        <begin position="29"/>
        <end position="329"/>
    </location>
</feature>
<dbReference type="GO" id="GO:0003677">
    <property type="term" value="F:DNA binding"/>
    <property type="evidence" value="ECO:0007669"/>
    <property type="project" value="InterPro"/>
</dbReference>
<comment type="caution">
    <text evidence="2">The sequence shown here is derived from an EMBL/GenBank/DDBJ whole genome shotgun (WGS) entry which is preliminary data.</text>
</comment>
<dbReference type="InterPro" id="IPR029063">
    <property type="entry name" value="SAM-dependent_MTases_sf"/>
</dbReference>
<sequence length="375" mass="41123">MSRPFELIDPALRELIVEVRRLEPDVGLFDVLLDMYSTRYSRGDDYFTPNDLAYLFAGLAAPRGGEVVRDPVCGSGRLLRAAAYQARTQGGEVRLSGADLNPTARYAAAVNLALHGFHADLGKGEADSLRAGTSPEPADVIVANPPVNLRDWGHGELKDDRRWTLEVPRSGNANFAWVQHILADLTPQGRAVVLLSPGAAHSSNSTDGLIRRRLLENGLVVGVVALPAWLFPHTSTSMTLWLLAKGERPNTHRVLFADAGILPTARNGSRRIFDQDSVERLLQIFGEWQGLRRCEDEGAPASAPWCRAASLEEIADAGFALTPARYVRNGGTAQLHSSDGDRNRKAELYECMDRSAAARNRVRDALESRHDYRIG</sequence>
<name>A0A0K9XEE1_9ACTN</name>
<dbReference type="Pfam" id="PF02384">
    <property type="entry name" value="N6_Mtase"/>
    <property type="match status" value="1"/>
</dbReference>
<dbReference type="InterPro" id="IPR003356">
    <property type="entry name" value="DNA_methylase_A-5"/>
</dbReference>
<dbReference type="PRINTS" id="PR00507">
    <property type="entry name" value="N12N6MTFRASE"/>
</dbReference>
<gene>
    <name evidence="2" type="ORF">AC230_15550</name>
</gene>
<reference evidence="3" key="1">
    <citation type="submission" date="2015-07" db="EMBL/GenBank/DDBJ databases">
        <title>Draft genome sequence of Streptomyces sp. CMAA 1322, a bacterium isolated from Caatinga biome, from dry forest semiarid of Brazil.</title>
        <authorList>
            <person name="Santos S.N."/>
            <person name="Gacesa R."/>
            <person name="Taketani R.G."/>
            <person name="Long P.F."/>
            <person name="Melo I.S."/>
        </authorList>
    </citation>
    <scope>NUCLEOTIDE SEQUENCE [LARGE SCALE GENOMIC DNA]</scope>
    <source>
        <strain evidence="3">CMAA 1322</strain>
    </source>
</reference>
<dbReference type="EMBL" id="LFXA01000009">
    <property type="protein sequence ID" value="KNB51740.1"/>
    <property type="molecule type" value="Genomic_DNA"/>
</dbReference>
<keyword evidence="3" id="KW-1185">Reference proteome</keyword>
<dbReference type="SUPFAM" id="SSF53335">
    <property type="entry name" value="S-adenosyl-L-methionine-dependent methyltransferases"/>
    <property type="match status" value="1"/>
</dbReference>
<evidence type="ECO:0000313" key="3">
    <source>
        <dbReference type="Proteomes" id="UP000037288"/>
    </source>
</evidence>
<protein>
    <recommendedName>
        <fullName evidence="1">DNA methylase adenine-specific domain-containing protein</fullName>
    </recommendedName>
</protein>
<evidence type="ECO:0000259" key="1">
    <source>
        <dbReference type="Pfam" id="PF02384"/>
    </source>
</evidence>
<dbReference type="PATRIC" id="fig|1678637.3.peg.3350"/>
<dbReference type="AlphaFoldDB" id="A0A0K9XEE1"/>
<proteinExistence type="predicted"/>
<dbReference type="PANTHER" id="PTHR42998:SF1">
    <property type="entry name" value="TYPE I RESTRICTION ENZYME HINDI METHYLASE SUBUNIT"/>
    <property type="match status" value="1"/>
</dbReference>
<dbReference type="OrthoDB" id="9784823at2"/>
<organism evidence="2 3">
    <name type="scientific">Streptomyces caatingaensis</name>
    <dbReference type="NCBI Taxonomy" id="1678637"/>
    <lineage>
        <taxon>Bacteria</taxon>
        <taxon>Bacillati</taxon>
        <taxon>Actinomycetota</taxon>
        <taxon>Actinomycetes</taxon>
        <taxon>Kitasatosporales</taxon>
        <taxon>Streptomycetaceae</taxon>
        <taxon>Streptomyces</taxon>
    </lineage>
</organism>
<dbReference type="InterPro" id="IPR052916">
    <property type="entry name" value="Type-I_RE_MTase_Subunit"/>
</dbReference>
<dbReference type="GO" id="GO:0008170">
    <property type="term" value="F:N-methyltransferase activity"/>
    <property type="evidence" value="ECO:0007669"/>
    <property type="project" value="InterPro"/>
</dbReference>
<evidence type="ECO:0000313" key="2">
    <source>
        <dbReference type="EMBL" id="KNB51740.1"/>
    </source>
</evidence>
<dbReference type="Gene3D" id="3.40.50.150">
    <property type="entry name" value="Vaccinia Virus protein VP39"/>
    <property type="match status" value="1"/>
</dbReference>
<dbReference type="Proteomes" id="UP000037288">
    <property type="component" value="Unassembled WGS sequence"/>
</dbReference>